<feature type="transmembrane region" description="Helical" evidence="6">
    <location>
        <begin position="474"/>
        <end position="492"/>
    </location>
</feature>
<dbReference type="PANTHER" id="PTHR11785:SF382">
    <property type="entry name" value="LOW-AFFINITY METHIONINE PERMEASE"/>
    <property type="match status" value="1"/>
</dbReference>
<evidence type="ECO:0000256" key="1">
    <source>
        <dbReference type="ARBA" id="ARBA00004141"/>
    </source>
</evidence>
<feature type="transmembrane region" description="Helical" evidence="6">
    <location>
        <begin position="329"/>
        <end position="349"/>
    </location>
</feature>
<feature type="region of interest" description="Disordered" evidence="5">
    <location>
        <begin position="575"/>
        <end position="595"/>
    </location>
</feature>
<feature type="transmembrane region" description="Helical" evidence="6">
    <location>
        <begin position="433"/>
        <end position="453"/>
    </location>
</feature>
<evidence type="ECO:0000256" key="4">
    <source>
        <dbReference type="ARBA" id="ARBA00023136"/>
    </source>
</evidence>
<dbReference type="Pfam" id="PF13520">
    <property type="entry name" value="AA_permease_2"/>
    <property type="match status" value="1"/>
</dbReference>
<comment type="subcellular location">
    <subcellularLocation>
        <location evidence="1">Membrane</location>
        <topology evidence="1">Multi-pass membrane protein</topology>
    </subcellularLocation>
</comment>
<dbReference type="STRING" id="1168221.R7YKN6"/>
<name>R7YKN6_CONA1</name>
<dbReference type="OrthoDB" id="5982228at2759"/>
<dbReference type="RefSeq" id="XP_007777696.1">
    <property type="nucleotide sequence ID" value="XM_007779506.1"/>
</dbReference>
<feature type="transmembrane region" description="Helical" evidence="6">
    <location>
        <begin position="123"/>
        <end position="149"/>
    </location>
</feature>
<accession>R7YKN6</accession>
<feature type="transmembrane region" description="Helical" evidence="6">
    <location>
        <begin position="507"/>
        <end position="529"/>
    </location>
</feature>
<feature type="transmembrane region" description="Helical" evidence="6">
    <location>
        <begin position="161"/>
        <end position="179"/>
    </location>
</feature>
<evidence type="ECO:0008006" key="9">
    <source>
        <dbReference type="Google" id="ProtNLM"/>
    </source>
</evidence>
<gene>
    <name evidence="7" type="ORF">W97_01601</name>
</gene>
<evidence type="ECO:0000256" key="5">
    <source>
        <dbReference type="SAM" id="MobiDB-lite"/>
    </source>
</evidence>
<organism evidence="7 8">
    <name type="scientific">Coniosporium apollinis (strain CBS 100218)</name>
    <name type="common">Rock-inhabiting black yeast</name>
    <dbReference type="NCBI Taxonomy" id="1168221"/>
    <lineage>
        <taxon>Eukaryota</taxon>
        <taxon>Fungi</taxon>
        <taxon>Dikarya</taxon>
        <taxon>Ascomycota</taxon>
        <taxon>Pezizomycotina</taxon>
        <taxon>Dothideomycetes</taxon>
        <taxon>Dothideomycetes incertae sedis</taxon>
        <taxon>Coniosporium</taxon>
    </lineage>
</organism>
<dbReference type="AlphaFoldDB" id="R7YKN6"/>
<evidence type="ECO:0000256" key="6">
    <source>
        <dbReference type="SAM" id="Phobius"/>
    </source>
</evidence>
<keyword evidence="8" id="KW-1185">Reference proteome</keyword>
<dbReference type="GO" id="GO:0015179">
    <property type="term" value="F:L-amino acid transmembrane transporter activity"/>
    <property type="evidence" value="ECO:0007669"/>
    <property type="project" value="TreeGrafter"/>
</dbReference>
<dbReference type="OMA" id="YAFSGYE"/>
<feature type="transmembrane region" description="Helical" evidence="6">
    <location>
        <begin position="277"/>
        <end position="298"/>
    </location>
</feature>
<dbReference type="Proteomes" id="UP000016924">
    <property type="component" value="Unassembled WGS sequence"/>
</dbReference>
<protein>
    <recommendedName>
        <fullName evidence="9">Amino acid permease/ SLC12A domain-containing protein</fullName>
    </recommendedName>
</protein>
<proteinExistence type="predicted"/>
<feature type="transmembrane region" description="Helical" evidence="6">
    <location>
        <begin position="65"/>
        <end position="84"/>
    </location>
</feature>
<evidence type="ECO:0000256" key="3">
    <source>
        <dbReference type="ARBA" id="ARBA00022989"/>
    </source>
</evidence>
<dbReference type="HOGENOM" id="CLU_013661_1_1_1"/>
<sequence length="595" mass="65223">MATFDQAEFDEVLRDLDEHHQRVDRAPTQKQLLGPFTIVCLFLNRSGIFVAPAKVLSGTGSIGGALLLWAFGAVVHLCGLLIWLELGLSVPFRNIPGSNEKKSVPRSGGEKNYLEFLFSKPHYLITCMYGIPYIILGNLSGNSIAIGSFAMQAADRPQDRGTIIAIALTVLTAAVLLHVCSRRGGILVNNAFAIVKVLILISIIVLGFINAGGNRLGGSPPATENFNPDISFSSRKRGVTDYADAFMYVLYSYSGFQQPFYVLSEVRTPRKIFPKSTLFALAVGATLFMLVNVAYFMAVPKDVQLNSPETAMATLFFGRTFGNKMAQQALAGLVAFSIFGNVVVMTFTASRVKQEIAKEGILPFSLFFATSRTTPYAWLKARWRPKPAVGTGDSHLEQTPMAALGLHWAMSIILVAATAMLPPATSWSVLVELYSYVVRILVPMVVSGGLLYLKFNRRIKWSSKANFKPWTGPVHVVIYFATLAFLAVVSFVKPPADSPFASAAGHVKWFIVPSVGISALLWGLIWFLGLKSVMWARGREIRVIRTPVIVPDGDGQWVQKAELIDHGWYTKQRPTKRESPFVDGESDSNSVSISV</sequence>
<dbReference type="InterPro" id="IPR002293">
    <property type="entry name" value="AA/rel_permease1"/>
</dbReference>
<dbReference type="eggNOG" id="KOG1287">
    <property type="taxonomic scope" value="Eukaryota"/>
</dbReference>
<dbReference type="GeneID" id="19898912"/>
<evidence type="ECO:0000313" key="7">
    <source>
        <dbReference type="EMBL" id="EON62379.1"/>
    </source>
</evidence>
<dbReference type="PANTHER" id="PTHR11785">
    <property type="entry name" value="AMINO ACID TRANSPORTER"/>
    <property type="match status" value="1"/>
</dbReference>
<dbReference type="GO" id="GO:0016020">
    <property type="term" value="C:membrane"/>
    <property type="evidence" value="ECO:0007669"/>
    <property type="project" value="UniProtKB-SubCell"/>
</dbReference>
<dbReference type="PIRSF" id="PIRSF006060">
    <property type="entry name" value="AA_transporter"/>
    <property type="match status" value="1"/>
</dbReference>
<dbReference type="EMBL" id="JH767558">
    <property type="protein sequence ID" value="EON62379.1"/>
    <property type="molecule type" value="Genomic_DNA"/>
</dbReference>
<feature type="transmembrane region" description="Helical" evidence="6">
    <location>
        <begin position="401"/>
        <end position="421"/>
    </location>
</feature>
<keyword evidence="3 6" id="KW-1133">Transmembrane helix</keyword>
<evidence type="ECO:0000313" key="8">
    <source>
        <dbReference type="Proteomes" id="UP000016924"/>
    </source>
</evidence>
<evidence type="ECO:0000256" key="2">
    <source>
        <dbReference type="ARBA" id="ARBA00022692"/>
    </source>
</evidence>
<feature type="transmembrane region" description="Helical" evidence="6">
    <location>
        <begin position="191"/>
        <end position="209"/>
    </location>
</feature>
<dbReference type="Gene3D" id="1.20.1740.10">
    <property type="entry name" value="Amino acid/polyamine transporter I"/>
    <property type="match status" value="1"/>
</dbReference>
<keyword evidence="4 6" id="KW-0472">Membrane</keyword>
<feature type="transmembrane region" description="Helical" evidence="6">
    <location>
        <begin position="32"/>
        <end position="53"/>
    </location>
</feature>
<keyword evidence="2 6" id="KW-0812">Transmembrane</keyword>
<reference evidence="8" key="1">
    <citation type="submission" date="2012-06" db="EMBL/GenBank/DDBJ databases">
        <title>The genome sequence of Coniosporium apollinis CBS 100218.</title>
        <authorList>
            <consortium name="The Broad Institute Genome Sequencing Platform"/>
            <person name="Cuomo C."/>
            <person name="Gorbushina A."/>
            <person name="Noack S."/>
            <person name="Walker B."/>
            <person name="Young S.K."/>
            <person name="Zeng Q."/>
            <person name="Gargeya S."/>
            <person name="Fitzgerald M."/>
            <person name="Haas B."/>
            <person name="Abouelleil A."/>
            <person name="Alvarado L."/>
            <person name="Arachchi H.M."/>
            <person name="Berlin A.M."/>
            <person name="Chapman S.B."/>
            <person name="Goldberg J."/>
            <person name="Griggs A."/>
            <person name="Gujja S."/>
            <person name="Hansen M."/>
            <person name="Howarth C."/>
            <person name="Imamovic A."/>
            <person name="Larimer J."/>
            <person name="McCowan C."/>
            <person name="Montmayeur A."/>
            <person name="Murphy C."/>
            <person name="Neiman D."/>
            <person name="Pearson M."/>
            <person name="Priest M."/>
            <person name="Roberts A."/>
            <person name="Saif S."/>
            <person name="Shea T."/>
            <person name="Sisk P."/>
            <person name="Sykes S."/>
            <person name="Wortman J."/>
            <person name="Nusbaum C."/>
            <person name="Birren B."/>
        </authorList>
    </citation>
    <scope>NUCLEOTIDE SEQUENCE [LARGE SCALE GENOMIC DNA]</scope>
    <source>
        <strain evidence="8">CBS 100218</strain>
    </source>
</reference>
<dbReference type="InterPro" id="IPR050598">
    <property type="entry name" value="AminoAcid_Transporter"/>
</dbReference>